<dbReference type="Proteomes" id="UP000294292">
    <property type="component" value="Chromosome"/>
</dbReference>
<evidence type="ECO:0000313" key="2">
    <source>
        <dbReference type="Proteomes" id="UP000294292"/>
    </source>
</evidence>
<keyword evidence="2" id="KW-1185">Reference proteome</keyword>
<dbReference type="AlphaFoldDB" id="A0A4P6ZV62"/>
<reference evidence="1 2" key="1">
    <citation type="submission" date="2019-03" db="EMBL/GenBank/DDBJ databases">
        <title>Complete genome sequence of Paenisporosarcina antarctica CGMCC 1.6503T.</title>
        <authorList>
            <person name="Rong J.-C."/>
            <person name="Chi N.-Y."/>
            <person name="Zhang Q.-F."/>
        </authorList>
    </citation>
    <scope>NUCLEOTIDE SEQUENCE [LARGE SCALE GENOMIC DNA]</scope>
    <source>
        <strain evidence="1 2">CGMCC 1.6503</strain>
    </source>
</reference>
<dbReference type="RefSeq" id="WP_134208833.1">
    <property type="nucleotide sequence ID" value="NZ_CP038015.1"/>
</dbReference>
<organism evidence="1 2">
    <name type="scientific">Paenisporosarcina antarctica</name>
    <dbReference type="NCBI Taxonomy" id="417367"/>
    <lineage>
        <taxon>Bacteria</taxon>
        <taxon>Bacillati</taxon>
        <taxon>Bacillota</taxon>
        <taxon>Bacilli</taxon>
        <taxon>Bacillales</taxon>
        <taxon>Caryophanaceae</taxon>
        <taxon>Paenisporosarcina</taxon>
    </lineage>
</organism>
<gene>
    <name evidence="1" type="ORF">E2636_02875</name>
</gene>
<accession>A0A4P6ZV62</accession>
<dbReference type="EMBL" id="CP038015">
    <property type="protein sequence ID" value="QBP40157.1"/>
    <property type="molecule type" value="Genomic_DNA"/>
</dbReference>
<evidence type="ECO:0000313" key="1">
    <source>
        <dbReference type="EMBL" id="QBP40157.1"/>
    </source>
</evidence>
<dbReference type="OrthoDB" id="9938998at2"/>
<evidence type="ECO:0008006" key="3">
    <source>
        <dbReference type="Google" id="ProtNLM"/>
    </source>
</evidence>
<sequence length="105" mass="12645">MDKYKMNMVLHYFNNVAASYSYNELLMIFGFQIEQLDLMLRELIEENLLKLDGYYKVTESGINELKRLGLYETEFENIEEQEIFTKMPTCISEIYIPKRFNKSFK</sequence>
<name>A0A4P6ZV62_9BACL</name>
<proteinExistence type="predicted"/>
<dbReference type="KEGG" id="panc:E2636_02875"/>
<protein>
    <recommendedName>
        <fullName evidence="3">DUF4364 family protein</fullName>
    </recommendedName>
</protein>